<dbReference type="InterPro" id="IPR018647">
    <property type="entry name" value="SLFN_3-like_DNA/RNA_helicase"/>
</dbReference>
<organism evidence="2 3">
    <name type="scientific">Komagataeibacter diospyri</name>
    <dbReference type="NCBI Taxonomy" id="1932662"/>
    <lineage>
        <taxon>Bacteria</taxon>
        <taxon>Pseudomonadati</taxon>
        <taxon>Pseudomonadota</taxon>
        <taxon>Alphaproteobacteria</taxon>
        <taxon>Acetobacterales</taxon>
        <taxon>Acetobacteraceae</taxon>
        <taxon>Komagataeibacter</taxon>
    </lineage>
</organism>
<dbReference type="Pfam" id="PF09848">
    <property type="entry name" value="SLFN-g3_helicase"/>
    <property type="match status" value="1"/>
</dbReference>
<evidence type="ECO:0000259" key="1">
    <source>
        <dbReference type="Pfam" id="PF09848"/>
    </source>
</evidence>
<accession>A0A4P5NNE9</accession>
<evidence type="ECO:0000313" key="2">
    <source>
        <dbReference type="EMBL" id="GCE82903.1"/>
    </source>
</evidence>
<comment type="caution">
    <text evidence="2">The sequence shown here is derived from an EMBL/GenBank/DDBJ whole genome shotgun (WGS) entry which is preliminary data.</text>
</comment>
<dbReference type="Gene3D" id="3.40.50.300">
    <property type="entry name" value="P-loop containing nucleotide triphosphate hydrolases"/>
    <property type="match status" value="1"/>
</dbReference>
<sequence length="423" mass="47979">MPDPIDHAPDSALARLAPTMALTGQQQALKAEVMAFCRAHRADDHALFIIEGDAGTGKSLLLNTLFTAIQDAARGRDAQDPLHDSRNWLLVNHPEMIKLYRNISETQPCLRKKDFERPTTFINQMSVRDGRADIVLVDEAHLLLTRSDPYNRFRQDNQLAEIIRHAHIVVIIFDPCQVLKFKSLWNDATLRQLVAGYPVVTRRLDQQFRVHAHADVMAWIHALRDGRLLALPAPQPFDFRIFDDAQTMYEAIRQRNDRYGLCRMLATYDYPYTLNGQDHFITEGRFHLRWDRAMPQARLPWAERPDTIDEVGSVYTIQGFDLNYAGVILGPSVTCDPATDRIVVDPSRYEDRAAFTGRDGVDNPQAVMERIILNSINVLMTRGSRGLYIYASDPRLHARLAALWKARAAAPVVQACAADQTVT</sequence>
<dbReference type="AlphaFoldDB" id="A0A4P5NNE9"/>
<keyword evidence="3" id="KW-1185">Reference proteome</keyword>
<dbReference type="OrthoDB" id="3193269at2"/>
<proteinExistence type="predicted"/>
<dbReference type="InterPro" id="IPR027417">
    <property type="entry name" value="P-loop_NTPase"/>
</dbReference>
<evidence type="ECO:0000313" key="3">
    <source>
        <dbReference type="Proteomes" id="UP000315095"/>
    </source>
</evidence>
<dbReference type="Proteomes" id="UP000315095">
    <property type="component" value="Unassembled WGS sequence"/>
</dbReference>
<dbReference type="RefSeq" id="WP_141260292.1">
    <property type="nucleotide sequence ID" value="NZ_BDLU01000029.1"/>
</dbReference>
<dbReference type="SUPFAM" id="SSF52540">
    <property type="entry name" value="P-loop containing nucleoside triphosphate hydrolases"/>
    <property type="match status" value="1"/>
</dbReference>
<protein>
    <recommendedName>
        <fullName evidence="1">Schlafen group 3-like DNA/RNA helicase domain-containing protein</fullName>
    </recommendedName>
</protein>
<reference evidence="3" key="1">
    <citation type="submission" date="2017-01" db="EMBL/GenBank/DDBJ databases">
        <title>Komagataeibacter sp. MSKU9 whole genome sequencing project.</title>
        <authorList>
            <person name="Matsutani M."/>
            <person name="Naloka K."/>
            <person name="Theeragool G."/>
            <person name="Yakushi T."/>
            <person name="Matsushita K."/>
        </authorList>
    </citation>
    <scope>NUCLEOTIDE SEQUENCE [LARGE SCALE GENOMIC DNA]</scope>
    <source>
        <strain evidence="3">MSKU9</strain>
    </source>
</reference>
<feature type="domain" description="Schlafen group 3-like DNA/RNA helicase" evidence="1">
    <location>
        <begin position="46"/>
        <end position="393"/>
    </location>
</feature>
<dbReference type="EMBL" id="BDLU01000029">
    <property type="protein sequence ID" value="GCE82903.1"/>
    <property type="molecule type" value="Genomic_DNA"/>
</dbReference>
<name>A0A4P5NNE9_9PROT</name>
<gene>
    <name evidence="2" type="ORF">MSKU9_1044</name>
</gene>